<dbReference type="PANTHER" id="PTHR30404:SF0">
    <property type="entry name" value="N-ACETYLMURAMOYL-L-ALANINE AMIDASE AMIC"/>
    <property type="match status" value="1"/>
</dbReference>
<evidence type="ECO:0000313" key="6">
    <source>
        <dbReference type="EMBL" id="SDX49469.1"/>
    </source>
</evidence>
<dbReference type="AlphaFoldDB" id="A0A1H3C7J5"/>
<evidence type="ECO:0000259" key="5">
    <source>
        <dbReference type="SMART" id="SM00646"/>
    </source>
</evidence>
<dbReference type="SMART" id="SM00646">
    <property type="entry name" value="Ami_3"/>
    <property type="match status" value="1"/>
</dbReference>
<dbReference type="RefSeq" id="WP_091433499.1">
    <property type="nucleotide sequence ID" value="NZ_FNMV01000011.1"/>
</dbReference>
<dbReference type="SUPFAM" id="SSF53187">
    <property type="entry name" value="Zn-dependent exopeptidases"/>
    <property type="match status" value="1"/>
</dbReference>
<protein>
    <recommendedName>
        <fullName evidence="2">N-acetylmuramoyl-L-alanine amidase</fullName>
        <ecNumber evidence="2">3.5.1.28</ecNumber>
    </recommendedName>
</protein>
<dbReference type="GO" id="GO:0009253">
    <property type="term" value="P:peptidoglycan catabolic process"/>
    <property type="evidence" value="ECO:0007669"/>
    <property type="project" value="InterPro"/>
</dbReference>
<proteinExistence type="predicted"/>
<dbReference type="Proteomes" id="UP000198569">
    <property type="component" value="Unassembled WGS sequence"/>
</dbReference>
<feature type="signal peptide" evidence="4">
    <location>
        <begin position="1"/>
        <end position="18"/>
    </location>
</feature>
<dbReference type="Pfam" id="PF01520">
    <property type="entry name" value="Amidase_3"/>
    <property type="match status" value="1"/>
</dbReference>
<evidence type="ECO:0000256" key="4">
    <source>
        <dbReference type="SAM" id="SignalP"/>
    </source>
</evidence>
<sequence>MKNSVKLFLLVITLTCFAFISPEKSEPKLINVVIDAGHRGEDFSATQDEITEKEIVEQLISKIKTFNKNKNIVIHYTRSTDKFIPFKDRTDFINTIKPDLVLSLHVNASPNSNKSGMEFYVSKESNFYEKSNLIAENFQTSFLNSNYKVAEIKNADFYILKESEVPAVIMELGYLTNEADKKSLANNNEQNQIAKKIIECISELK</sequence>
<feature type="chain" id="PRO_5011753736" description="N-acetylmuramoyl-L-alanine amidase" evidence="4">
    <location>
        <begin position="19"/>
        <end position="205"/>
    </location>
</feature>
<dbReference type="CDD" id="cd02696">
    <property type="entry name" value="MurNAc-LAA"/>
    <property type="match status" value="1"/>
</dbReference>
<dbReference type="STRING" id="229203.SAMN05444338_11110"/>
<evidence type="ECO:0000256" key="1">
    <source>
        <dbReference type="ARBA" id="ARBA00001561"/>
    </source>
</evidence>
<dbReference type="GO" id="GO:0008745">
    <property type="term" value="F:N-acetylmuramoyl-L-alanine amidase activity"/>
    <property type="evidence" value="ECO:0007669"/>
    <property type="project" value="UniProtKB-EC"/>
</dbReference>
<dbReference type="GO" id="GO:0030288">
    <property type="term" value="C:outer membrane-bounded periplasmic space"/>
    <property type="evidence" value="ECO:0007669"/>
    <property type="project" value="TreeGrafter"/>
</dbReference>
<name>A0A1H3C7J5_9FLAO</name>
<dbReference type="EC" id="3.5.1.28" evidence="2"/>
<keyword evidence="4" id="KW-0732">Signal</keyword>
<dbReference type="OrthoDB" id="9806267at2"/>
<organism evidence="6 7">
    <name type="scientific">Flavobacterium degerlachei</name>
    <dbReference type="NCBI Taxonomy" id="229203"/>
    <lineage>
        <taxon>Bacteria</taxon>
        <taxon>Pseudomonadati</taxon>
        <taxon>Bacteroidota</taxon>
        <taxon>Flavobacteriia</taxon>
        <taxon>Flavobacteriales</taxon>
        <taxon>Flavobacteriaceae</taxon>
        <taxon>Flavobacterium</taxon>
    </lineage>
</organism>
<keyword evidence="3" id="KW-0378">Hydrolase</keyword>
<comment type="catalytic activity">
    <reaction evidence="1">
        <text>Hydrolyzes the link between N-acetylmuramoyl residues and L-amino acid residues in certain cell-wall glycopeptides.</text>
        <dbReference type="EC" id="3.5.1.28"/>
    </reaction>
</comment>
<evidence type="ECO:0000313" key="7">
    <source>
        <dbReference type="Proteomes" id="UP000198569"/>
    </source>
</evidence>
<dbReference type="PANTHER" id="PTHR30404">
    <property type="entry name" value="N-ACETYLMURAMOYL-L-ALANINE AMIDASE"/>
    <property type="match status" value="1"/>
</dbReference>
<dbReference type="InterPro" id="IPR002508">
    <property type="entry name" value="MurNAc-LAA_cat"/>
</dbReference>
<reference evidence="7" key="1">
    <citation type="submission" date="2016-10" db="EMBL/GenBank/DDBJ databases">
        <authorList>
            <person name="Varghese N."/>
            <person name="Submissions S."/>
        </authorList>
    </citation>
    <scope>NUCLEOTIDE SEQUENCE [LARGE SCALE GENOMIC DNA]</scope>
    <source>
        <strain evidence="7">DSM 15718</strain>
    </source>
</reference>
<dbReference type="InterPro" id="IPR050695">
    <property type="entry name" value="N-acetylmuramoyl_amidase_3"/>
</dbReference>
<accession>A0A1H3C7J5</accession>
<evidence type="ECO:0000256" key="2">
    <source>
        <dbReference type="ARBA" id="ARBA00011901"/>
    </source>
</evidence>
<dbReference type="Gene3D" id="3.40.630.40">
    <property type="entry name" value="Zn-dependent exopeptidases"/>
    <property type="match status" value="1"/>
</dbReference>
<evidence type="ECO:0000256" key="3">
    <source>
        <dbReference type="ARBA" id="ARBA00022801"/>
    </source>
</evidence>
<gene>
    <name evidence="6" type="ORF">SAMN05444338_11110</name>
</gene>
<dbReference type="EMBL" id="FNMV01000011">
    <property type="protein sequence ID" value="SDX49469.1"/>
    <property type="molecule type" value="Genomic_DNA"/>
</dbReference>
<feature type="domain" description="MurNAc-LAA" evidence="5">
    <location>
        <begin position="90"/>
        <end position="199"/>
    </location>
</feature>
<keyword evidence="7" id="KW-1185">Reference proteome</keyword>